<comment type="similarity">
    <text evidence="1 3">Belongs to the type-B carboxylesterase/lipase family.</text>
</comment>
<dbReference type="EC" id="3.1.1.-" evidence="3"/>
<organism evidence="5 6">
    <name type="scientific">Meristemomyces frigidus</name>
    <dbReference type="NCBI Taxonomy" id="1508187"/>
    <lineage>
        <taxon>Eukaryota</taxon>
        <taxon>Fungi</taxon>
        <taxon>Dikarya</taxon>
        <taxon>Ascomycota</taxon>
        <taxon>Pezizomycotina</taxon>
        <taxon>Dothideomycetes</taxon>
        <taxon>Dothideomycetidae</taxon>
        <taxon>Mycosphaerellales</taxon>
        <taxon>Teratosphaeriaceae</taxon>
        <taxon>Meristemomyces</taxon>
    </lineage>
</organism>
<dbReference type="InterPro" id="IPR002018">
    <property type="entry name" value="CarbesteraseB"/>
</dbReference>
<evidence type="ECO:0000259" key="4">
    <source>
        <dbReference type="Pfam" id="PF00135"/>
    </source>
</evidence>
<protein>
    <recommendedName>
        <fullName evidence="3">Carboxylic ester hydrolase</fullName>
        <ecNumber evidence="3">3.1.1.-</ecNumber>
    </recommendedName>
</protein>
<name>A0AAN7TL50_9PEZI</name>
<dbReference type="Gene3D" id="3.40.50.1820">
    <property type="entry name" value="alpha/beta hydrolase"/>
    <property type="match status" value="1"/>
</dbReference>
<dbReference type="AlphaFoldDB" id="A0AAN7TL50"/>
<feature type="domain" description="Carboxylesterase type B" evidence="4">
    <location>
        <begin position="49"/>
        <end position="532"/>
    </location>
</feature>
<dbReference type="PANTHER" id="PTHR11559">
    <property type="entry name" value="CARBOXYLESTERASE"/>
    <property type="match status" value="1"/>
</dbReference>
<dbReference type="InterPro" id="IPR050309">
    <property type="entry name" value="Type-B_Carboxylest/Lipase"/>
</dbReference>
<proteinExistence type="inferred from homology"/>
<gene>
    <name evidence="5" type="ORF">LTR62_008151</name>
</gene>
<dbReference type="InterPro" id="IPR029058">
    <property type="entry name" value="AB_hydrolase_fold"/>
</dbReference>
<accession>A0AAN7TL50</accession>
<evidence type="ECO:0000256" key="2">
    <source>
        <dbReference type="ARBA" id="ARBA00022801"/>
    </source>
</evidence>
<dbReference type="EMBL" id="JAVRRL010000082">
    <property type="protein sequence ID" value="KAK5108575.1"/>
    <property type="molecule type" value="Genomic_DNA"/>
</dbReference>
<dbReference type="InterPro" id="IPR019826">
    <property type="entry name" value="Carboxylesterase_B_AS"/>
</dbReference>
<reference evidence="5" key="1">
    <citation type="submission" date="2023-08" db="EMBL/GenBank/DDBJ databases">
        <title>Black Yeasts Isolated from many extreme environments.</title>
        <authorList>
            <person name="Coleine C."/>
            <person name="Stajich J.E."/>
            <person name="Selbmann L."/>
        </authorList>
    </citation>
    <scope>NUCLEOTIDE SEQUENCE</scope>
    <source>
        <strain evidence="5">CCFEE 5401</strain>
    </source>
</reference>
<dbReference type="SUPFAM" id="SSF53474">
    <property type="entry name" value="alpha/beta-Hydrolases"/>
    <property type="match status" value="1"/>
</dbReference>
<dbReference type="Pfam" id="PF00135">
    <property type="entry name" value="COesterase"/>
    <property type="match status" value="1"/>
</dbReference>
<dbReference type="GO" id="GO:0016787">
    <property type="term" value="F:hydrolase activity"/>
    <property type="evidence" value="ECO:0007669"/>
    <property type="project" value="UniProtKB-KW"/>
</dbReference>
<evidence type="ECO:0000313" key="6">
    <source>
        <dbReference type="Proteomes" id="UP001310890"/>
    </source>
</evidence>
<keyword evidence="2 3" id="KW-0378">Hydrolase</keyword>
<dbReference type="Proteomes" id="UP001310890">
    <property type="component" value="Unassembled WGS sequence"/>
</dbReference>
<evidence type="ECO:0000256" key="1">
    <source>
        <dbReference type="ARBA" id="ARBA00005964"/>
    </source>
</evidence>
<sequence>MQDRLWGGWDPYMPAASVSAQLSVKKMQAAILLGLCLLMPRVLSSLTTSTITIKSGHLEGQPANDAGIKAFLGIPYAAPPVGNLRWSAPQPAPASSAVRSATAFGASCYSAAPAYPQDGPVSEDCLFANVWTGALCATEARPVMVWFHGGGFQFGSSSVPLYNGGKLAEHGVIVVTINYRLGVFGFLGLEELDRQGTPSGNYGLQDQLAALLWVRENIGAFGGDPENVTVFGQSAGAHSIGILLASPFSTGLFHKAILESGAYWDSEHGSLRTFAGARAQGAAFAKQLGASSVMQLRTLTAESINNAGSWNASTDPGLTAFAPSIDGYVVPTFPAEIFDVGKSQKVPLLAGFNAAEGVAFLPRIVPHVPTAGYARSSKTLFGPMTPAFLSLYPGDTQAQANVSALDLLGDLVIREQTFETIDRQANINRQDVYAYYYTYTSAYSPIAVHTAEIYYVFGNLGPDPLLGPTGTPTVADVDFSMTISAYWTNFAKTGNPYSASASLPFWPKYSMPSDDFLELGNNVTVIPNPFRDRFQFLSSLRMNGELPPSWRHDFTDN</sequence>
<comment type="caution">
    <text evidence="5">The sequence shown here is derived from an EMBL/GenBank/DDBJ whole genome shotgun (WGS) entry which is preliminary data.</text>
</comment>
<evidence type="ECO:0000256" key="3">
    <source>
        <dbReference type="RuleBase" id="RU361235"/>
    </source>
</evidence>
<evidence type="ECO:0000313" key="5">
    <source>
        <dbReference type="EMBL" id="KAK5108575.1"/>
    </source>
</evidence>
<dbReference type="PROSITE" id="PS00122">
    <property type="entry name" value="CARBOXYLESTERASE_B_1"/>
    <property type="match status" value="1"/>
</dbReference>